<comment type="caution">
    <text evidence="2">The sequence shown here is derived from an EMBL/GenBank/DDBJ whole genome shotgun (WGS) entry which is preliminary data.</text>
</comment>
<evidence type="ECO:0000313" key="2">
    <source>
        <dbReference type="EMBL" id="POZ53477.1"/>
    </source>
</evidence>
<gene>
    <name evidence="2" type="ORF">AADEFJLK_00502</name>
</gene>
<evidence type="ECO:0000313" key="3">
    <source>
        <dbReference type="Proteomes" id="UP000237423"/>
    </source>
</evidence>
<name>A0A2S5CRV3_9GAMM</name>
<accession>A0A2S5CRV3</accession>
<reference evidence="2 3" key="1">
    <citation type="submission" date="2017-11" db="EMBL/GenBank/DDBJ databases">
        <title>Draft Genome Sequence of Methylobacter psychrotolerans Sph1T, an Obligate Methanotroph from Low-Temperature Environments.</title>
        <authorList>
            <person name="Oshkin I.Y."/>
            <person name="Miroshnikov K."/>
            <person name="Belova S.E."/>
            <person name="Korzhenkov A."/>
            <person name="Toshchakov S.V."/>
            <person name="Dedysh S.N."/>
        </authorList>
    </citation>
    <scope>NUCLEOTIDE SEQUENCE [LARGE SCALE GENOMIC DNA]</scope>
    <source>
        <strain evidence="2 3">Sph1</strain>
    </source>
</reference>
<feature type="chain" id="PRO_5015728070" evidence="1">
    <location>
        <begin position="28"/>
        <end position="148"/>
    </location>
</feature>
<protein>
    <submittedName>
        <fullName evidence="2">Uncharacterized protein</fullName>
    </submittedName>
</protein>
<sequence length="148" mass="15008">MNTSILTKTLASSLLLGFCLYTPASFAVNLNGALGSAAGAIDFYRVTCASNTNGVTDNLKVTVRNLASVTSPLMSVQVIKGILAKNTTDAVNADTTLSPAAIVKGGNGVYDVRVNKAGAGAENYALTYACLNSAGKATGATIATVQNQ</sequence>
<dbReference type="Proteomes" id="UP000237423">
    <property type="component" value="Unassembled WGS sequence"/>
</dbReference>
<dbReference type="EMBL" id="PGFZ01000001">
    <property type="protein sequence ID" value="POZ53477.1"/>
    <property type="molecule type" value="Genomic_DNA"/>
</dbReference>
<feature type="signal peptide" evidence="1">
    <location>
        <begin position="1"/>
        <end position="27"/>
    </location>
</feature>
<dbReference type="AlphaFoldDB" id="A0A2S5CRV3"/>
<evidence type="ECO:0000256" key="1">
    <source>
        <dbReference type="SAM" id="SignalP"/>
    </source>
</evidence>
<proteinExistence type="predicted"/>
<dbReference type="RefSeq" id="WP_103973184.1">
    <property type="nucleotide sequence ID" value="NZ_PGFZ01000001.1"/>
</dbReference>
<keyword evidence="1" id="KW-0732">Signal</keyword>
<organism evidence="2 3">
    <name type="scientific">Methylovulum psychrotolerans</name>
    <dbReference type="NCBI Taxonomy" id="1704499"/>
    <lineage>
        <taxon>Bacteria</taxon>
        <taxon>Pseudomonadati</taxon>
        <taxon>Pseudomonadota</taxon>
        <taxon>Gammaproteobacteria</taxon>
        <taxon>Methylococcales</taxon>
        <taxon>Methylococcaceae</taxon>
        <taxon>Methylovulum</taxon>
    </lineage>
</organism>